<dbReference type="eggNOG" id="KOG0402">
    <property type="taxonomic scope" value="Eukaryota"/>
</dbReference>
<dbReference type="Gene3D" id="2.20.25.30">
    <property type="match status" value="1"/>
</dbReference>
<dbReference type="Proteomes" id="UP000008983">
    <property type="component" value="Unassembled WGS sequence"/>
</dbReference>
<accession>G0QLU3</accession>
<dbReference type="RefSeq" id="XP_004039035.1">
    <property type="nucleotide sequence ID" value="XM_004038987.1"/>
</dbReference>
<proteinExistence type="inferred from homology"/>
<sequence>MAKRTIKVGICRKYGTRYGSSLRKVVKKFEISQHMKYLCPFCGKTAVKRTAVGIWKCKPCKKVIAGGAWDLNTPTAVTAKTTMNRLKKLKEEQAAAVEKK</sequence>
<evidence type="ECO:0000313" key="4">
    <source>
        <dbReference type="EMBL" id="EGR33811.1"/>
    </source>
</evidence>
<dbReference type="Pfam" id="PF01780">
    <property type="entry name" value="Ribosomal_L37ae"/>
    <property type="match status" value="1"/>
</dbReference>
<keyword evidence="3" id="KW-0687">Ribonucleoprotein</keyword>
<comment type="similarity">
    <text evidence="1">Belongs to the eukaryotic ribosomal protein eL43 family.</text>
</comment>
<dbReference type="InterPro" id="IPR011331">
    <property type="entry name" value="Ribosomal_eL37/eL43"/>
</dbReference>
<dbReference type="HAMAP" id="MF_00327">
    <property type="entry name" value="Ribosomal_eL43"/>
    <property type="match status" value="1"/>
</dbReference>
<evidence type="ECO:0000256" key="2">
    <source>
        <dbReference type="ARBA" id="ARBA00022980"/>
    </source>
</evidence>
<dbReference type="NCBIfam" id="TIGR00280">
    <property type="entry name" value="eL43_euk_arch"/>
    <property type="match status" value="1"/>
</dbReference>
<keyword evidence="4" id="KW-0489">Methyltransferase</keyword>
<dbReference type="EC" id="2.1.1.43" evidence="4"/>
<evidence type="ECO:0000256" key="3">
    <source>
        <dbReference type="ARBA" id="ARBA00023274"/>
    </source>
</evidence>
<dbReference type="SUPFAM" id="SSF57829">
    <property type="entry name" value="Zn-binding ribosomal proteins"/>
    <property type="match status" value="1"/>
</dbReference>
<dbReference type="GeneID" id="14909999"/>
<dbReference type="InterPro" id="IPR050522">
    <property type="entry name" value="Ribosomal_protein_eL43"/>
</dbReference>
<dbReference type="EMBL" id="GL983308">
    <property type="protein sequence ID" value="EGR33811.1"/>
    <property type="molecule type" value="Genomic_DNA"/>
</dbReference>
<dbReference type="OMA" id="GPRYGRK"/>
<protein>
    <submittedName>
        <fullName evidence="4">Ribosomal protein, putative</fullName>
        <ecNumber evidence="4">2.1.1.43</ecNumber>
    </submittedName>
</protein>
<dbReference type="GO" id="GO:0032259">
    <property type="term" value="P:methylation"/>
    <property type="evidence" value="ECO:0007669"/>
    <property type="project" value="UniProtKB-KW"/>
</dbReference>
<keyword evidence="4" id="KW-0808">Transferase</keyword>
<keyword evidence="5" id="KW-1185">Reference proteome</keyword>
<gene>
    <name evidence="4" type="ORF">IMG5_036490</name>
</gene>
<dbReference type="PANTHER" id="PTHR48129:SF1">
    <property type="entry name" value="LARGE RIBOSOMAL SUBUNIT PROTEIN EL43"/>
    <property type="match status" value="1"/>
</dbReference>
<dbReference type="GO" id="GO:1990904">
    <property type="term" value="C:ribonucleoprotein complex"/>
    <property type="evidence" value="ECO:0007669"/>
    <property type="project" value="UniProtKB-KW"/>
</dbReference>
<dbReference type="AlphaFoldDB" id="G0QLU3"/>
<name>G0QLU3_ICHMU</name>
<organism evidence="4 5">
    <name type="scientific">Ichthyophthirius multifiliis</name>
    <name type="common">White spot disease agent</name>
    <name type="synonym">Ich</name>
    <dbReference type="NCBI Taxonomy" id="5932"/>
    <lineage>
        <taxon>Eukaryota</taxon>
        <taxon>Sar</taxon>
        <taxon>Alveolata</taxon>
        <taxon>Ciliophora</taxon>
        <taxon>Intramacronucleata</taxon>
        <taxon>Oligohymenophorea</taxon>
        <taxon>Hymenostomatida</taxon>
        <taxon>Ophryoglenina</taxon>
        <taxon>Ichthyophthirius</taxon>
    </lineage>
</organism>
<keyword evidence="2 4" id="KW-0689">Ribosomal protein</keyword>
<evidence type="ECO:0000313" key="5">
    <source>
        <dbReference type="Proteomes" id="UP000008983"/>
    </source>
</evidence>
<dbReference type="GO" id="GO:0008168">
    <property type="term" value="F:methyltransferase activity"/>
    <property type="evidence" value="ECO:0007669"/>
    <property type="project" value="UniProtKB-KW"/>
</dbReference>
<dbReference type="InParanoid" id="G0QLU3"/>
<dbReference type="GO" id="GO:0006412">
    <property type="term" value="P:translation"/>
    <property type="evidence" value="ECO:0007669"/>
    <property type="project" value="InterPro"/>
</dbReference>
<dbReference type="GO" id="GO:0003735">
    <property type="term" value="F:structural constituent of ribosome"/>
    <property type="evidence" value="ECO:0007669"/>
    <property type="project" value="InterPro"/>
</dbReference>
<dbReference type="OrthoDB" id="308782at2759"/>
<dbReference type="InterPro" id="IPR011332">
    <property type="entry name" value="Ribosomal_zn-bd"/>
</dbReference>
<dbReference type="InterPro" id="IPR002674">
    <property type="entry name" value="Ribosomal_eL43"/>
</dbReference>
<evidence type="ECO:0000256" key="1">
    <source>
        <dbReference type="ARBA" id="ARBA00008672"/>
    </source>
</evidence>
<reference evidence="4 5" key="1">
    <citation type="submission" date="2011-07" db="EMBL/GenBank/DDBJ databases">
        <authorList>
            <person name="Coyne R."/>
            <person name="Brami D."/>
            <person name="Johnson J."/>
            <person name="Hostetler J."/>
            <person name="Hannick L."/>
            <person name="Clark T."/>
            <person name="Cassidy-Hanley D."/>
            <person name="Inman J."/>
        </authorList>
    </citation>
    <scope>NUCLEOTIDE SEQUENCE [LARGE SCALE GENOMIC DNA]</scope>
    <source>
        <strain evidence="4 5">G5</strain>
    </source>
</reference>
<dbReference type="STRING" id="857967.G0QLU3"/>
<dbReference type="GO" id="GO:0005840">
    <property type="term" value="C:ribosome"/>
    <property type="evidence" value="ECO:0007669"/>
    <property type="project" value="UniProtKB-KW"/>
</dbReference>
<dbReference type="PANTHER" id="PTHR48129">
    <property type="entry name" value="60S RIBOSOMAL PROTEIN L37A"/>
    <property type="match status" value="1"/>
</dbReference>